<feature type="chain" id="PRO_5003697828" evidence="8">
    <location>
        <begin position="25"/>
        <end position="149"/>
    </location>
</feature>
<proteinExistence type="predicted"/>
<accession>I4YM74</accession>
<sequence precursor="true">MVAMRRTVIAAVTVLIASGLGVLAQSNDPIIQRQNLMKNNQEQVRALTGMARGQVPFNASTAQAAFQRIAQNAQQIPGLFPAGSNRGKTDALPAIWERKADFDGRAAKLEQDAKAAQAGITDQTGLQAAIQRVGQNCGGCHESYRRKES</sequence>
<dbReference type="SUPFAM" id="SSF47175">
    <property type="entry name" value="Cytochromes"/>
    <property type="match status" value="1"/>
</dbReference>
<dbReference type="eggNOG" id="COG3909">
    <property type="taxonomic scope" value="Bacteria"/>
</dbReference>
<dbReference type="PIRSF" id="PIRSF000027">
    <property type="entry name" value="Cytc_c_prime"/>
    <property type="match status" value="1"/>
</dbReference>
<dbReference type="GO" id="GO:0042597">
    <property type="term" value="C:periplasmic space"/>
    <property type="evidence" value="ECO:0007669"/>
    <property type="project" value="InterPro"/>
</dbReference>
<dbReference type="InterPro" id="IPR015984">
    <property type="entry name" value="Cyt_c_prime_subgr"/>
</dbReference>
<keyword evidence="10" id="KW-1185">Reference proteome</keyword>
<comment type="PTM">
    <text evidence="7">Binds 1 heme group per subunit.</text>
</comment>
<reference evidence="9 10" key="1">
    <citation type="submission" date="2012-02" db="EMBL/GenBank/DDBJ databases">
        <title>Improved High-Quality Draft sequence of Microvirga sp. WSM3557.</title>
        <authorList>
            <consortium name="US DOE Joint Genome Institute"/>
            <person name="Lucas S."/>
            <person name="Han J."/>
            <person name="Lapidus A."/>
            <person name="Cheng J.-F."/>
            <person name="Goodwin L."/>
            <person name="Pitluck S."/>
            <person name="Peters L."/>
            <person name="Zhang X."/>
            <person name="Detter J.C."/>
            <person name="Han C."/>
            <person name="Tapia R."/>
            <person name="Land M."/>
            <person name="Hauser L."/>
            <person name="Kyrpides N."/>
            <person name="Ivanova N."/>
            <person name="Pagani I."/>
            <person name="Brau L."/>
            <person name="Yates R."/>
            <person name="O'Hara G."/>
            <person name="Rui T."/>
            <person name="Howieson J."/>
            <person name="Reeve W."/>
            <person name="Woyke T."/>
        </authorList>
    </citation>
    <scope>NUCLEOTIDE SEQUENCE [LARGE SCALE GENOMIC DNA]</scope>
    <source>
        <strain evidence="9 10">WSM3557</strain>
    </source>
</reference>
<dbReference type="Pfam" id="PF01322">
    <property type="entry name" value="Cytochrom_C_2"/>
    <property type="match status" value="1"/>
</dbReference>
<protein>
    <submittedName>
        <fullName evidence="9">Cytochrome c556</fullName>
    </submittedName>
</protein>
<dbReference type="GO" id="GO:0022900">
    <property type="term" value="P:electron transport chain"/>
    <property type="evidence" value="ECO:0007669"/>
    <property type="project" value="InterPro"/>
</dbReference>
<keyword evidence="3 6" id="KW-0479">Metal-binding</keyword>
<evidence type="ECO:0000256" key="2">
    <source>
        <dbReference type="ARBA" id="ARBA00022617"/>
    </source>
</evidence>
<dbReference type="PRINTS" id="PR00608">
    <property type="entry name" value="CYTCHROMECII"/>
</dbReference>
<name>I4YM74_9HYPH</name>
<evidence type="ECO:0000256" key="7">
    <source>
        <dbReference type="PIRSR" id="PIRSR000027-2"/>
    </source>
</evidence>
<evidence type="ECO:0000256" key="8">
    <source>
        <dbReference type="SAM" id="SignalP"/>
    </source>
</evidence>
<evidence type="ECO:0000313" key="9">
    <source>
        <dbReference type="EMBL" id="EIM25066.1"/>
    </source>
</evidence>
<keyword evidence="8" id="KW-0732">Signal</keyword>
<dbReference type="GO" id="GO:0009055">
    <property type="term" value="F:electron transfer activity"/>
    <property type="evidence" value="ECO:0007669"/>
    <property type="project" value="InterPro"/>
</dbReference>
<feature type="binding site" description="covalent" evidence="7">
    <location>
        <position position="137"/>
    </location>
    <ligand>
        <name>heme c</name>
        <dbReference type="ChEBI" id="CHEBI:61717"/>
    </ligand>
</feature>
<dbReference type="HOGENOM" id="CLU_106713_2_0_5"/>
<dbReference type="InterPro" id="IPR010980">
    <property type="entry name" value="Cyt_c/b562"/>
</dbReference>
<dbReference type="InterPro" id="IPR002321">
    <property type="entry name" value="Cyt_c_II"/>
</dbReference>
<evidence type="ECO:0000313" key="10">
    <source>
        <dbReference type="Proteomes" id="UP000003947"/>
    </source>
</evidence>
<organism evidence="9 10">
    <name type="scientific">Microvirga lotononidis</name>
    <dbReference type="NCBI Taxonomy" id="864069"/>
    <lineage>
        <taxon>Bacteria</taxon>
        <taxon>Pseudomonadati</taxon>
        <taxon>Pseudomonadota</taxon>
        <taxon>Alphaproteobacteria</taxon>
        <taxon>Hyphomicrobiales</taxon>
        <taxon>Methylobacteriaceae</taxon>
        <taxon>Microvirga</taxon>
    </lineage>
</organism>
<dbReference type="EMBL" id="JH660647">
    <property type="protein sequence ID" value="EIM25066.1"/>
    <property type="molecule type" value="Genomic_DNA"/>
</dbReference>
<dbReference type="AlphaFoldDB" id="I4YM74"/>
<dbReference type="PROSITE" id="PS51009">
    <property type="entry name" value="CYTCII"/>
    <property type="match status" value="1"/>
</dbReference>
<feature type="binding site" description="covalent" evidence="7">
    <location>
        <position position="140"/>
    </location>
    <ligand>
        <name>heme c</name>
        <dbReference type="ChEBI" id="CHEBI:61717"/>
    </ligand>
</feature>
<keyword evidence="1" id="KW-0813">Transport</keyword>
<feature type="binding site" description="axial binding residue" evidence="6">
    <location>
        <position position="141"/>
    </location>
    <ligand>
        <name>heme c</name>
        <dbReference type="ChEBI" id="CHEBI:61717"/>
    </ligand>
    <ligandPart>
        <name>Fe</name>
        <dbReference type="ChEBI" id="CHEBI:18248"/>
    </ligandPart>
</feature>
<keyword evidence="2 7" id="KW-0349">Heme</keyword>
<evidence type="ECO:0000256" key="1">
    <source>
        <dbReference type="ARBA" id="ARBA00022448"/>
    </source>
</evidence>
<feature type="signal peptide" evidence="8">
    <location>
        <begin position="1"/>
        <end position="24"/>
    </location>
</feature>
<dbReference type="OrthoDB" id="9811729at2"/>
<dbReference type="GO" id="GO:0020037">
    <property type="term" value="F:heme binding"/>
    <property type="evidence" value="ECO:0007669"/>
    <property type="project" value="InterPro"/>
</dbReference>
<dbReference type="PATRIC" id="fig|864069.3.peg.6212"/>
<evidence type="ECO:0000256" key="4">
    <source>
        <dbReference type="ARBA" id="ARBA00022982"/>
    </source>
</evidence>
<keyword evidence="5 6" id="KW-0408">Iron</keyword>
<evidence type="ECO:0000256" key="5">
    <source>
        <dbReference type="ARBA" id="ARBA00023004"/>
    </source>
</evidence>
<keyword evidence="4" id="KW-0249">Electron transport</keyword>
<dbReference type="GO" id="GO:0005506">
    <property type="term" value="F:iron ion binding"/>
    <property type="evidence" value="ECO:0007669"/>
    <property type="project" value="InterPro"/>
</dbReference>
<evidence type="ECO:0000256" key="6">
    <source>
        <dbReference type="PIRSR" id="PIRSR000027-1"/>
    </source>
</evidence>
<dbReference type="Proteomes" id="UP000003947">
    <property type="component" value="Unassembled WGS sequence"/>
</dbReference>
<dbReference type="STRING" id="864069.MicloDRAFT_00057860"/>
<dbReference type="Gene3D" id="1.20.120.10">
    <property type="entry name" value="Cytochrome c/b562"/>
    <property type="match status" value="1"/>
</dbReference>
<evidence type="ECO:0000256" key="3">
    <source>
        <dbReference type="ARBA" id="ARBA00022723"/>
    </source>
</evidence>
<dbReference type="InterPro" id="IPR012127">
    <property type="entry name" value="Cyt_c_prime"/>
</dbReference>
<gene>
    <name evidence="9" type="ORF">MicloDRAFT_00057860</name>
</gene>